<keyword evidence="2" id="KW-1185">Reference proteome</keyword>
<protein>
    <submittedName>
        <fullName evidence="1">Uncharacterized protein</fullName>
    </submittedName>
</protein>
<accession>A0A495QMI8</accession>
<dbReference type="EMBL" id="RBWW01000005">
    <property type="protein sequence ID" value="RKS74184.1"/>
    <property type="molecule type" value="Genomic_DNA"/>
</dbReference>
<comment type="caution">
    <text evidence="1">The sequence shown here is derived from an EMBL/GenBank/DDBJ whole genome shotgun (WGS) entry which is preliminary data.</text>
</comment>
<evidence type="ECO:0000313" key="2">
    <source>
        <dbReference type="Proteomes" id="UP000268233"/>
    </source>
</evidence>
<gene>
    <name evidence="1" type="ORF">BDK61_4770</name>
</gene>
<sequence>MYPILTTKLCIIDINHIYANSYYPLIAIHLCLT</sequence>
<proteinExistence type="predicted"/>
<dbReference type="Proteomes" id="UP000268233">
    <property type="component" value="Unassembled WGS sequence"/>
</dbReference>
<organism evidence="1 2">
    <name type="scientific">Haloarcula quadrata</name>
    <dbReference type="NCBI Taxonomy" id="182779"/>
    <lineage>
        <taxon>Archaea</taxon>
        <taxon>Methanobacteriati</taxon>
        <taxon>Methanobacteriota</taxon>
        <taxon>Stenosarchaea group</taxon>
        <taxon>Halobacteria</taxon>
        <taxon>Halobacteriales</taxon>
        <taxon>Haloarculaceae</taxon>
        <taxon>Haloarcula</taxon>
    </lineage>
</organism>
<evidence type="ECO:0000313" key="1">
    <source>
        <dbReference type="EMBL" id="RKS74184.1"/>
    </source>
</evidence>
<dbReference type="AlphaFoldDB" id="A0A495QMI8"/>
<name>A0A495QMI8_9EURY</name>
<reference evidence="1 2" key="1">
    <citation type="submission" date="2018-10" db="EMBL/GenBank/DDBJ databases">
        <title>Genomic Encyclopedia of Archaeal and Bacterial Type Strains, Phase II (KMG-II): from individual species to whole genera.</title>
        <authorList>
            <person name="Goeker M."/>
        </authorList>
    </citation>
    <scope>NUCLEOTIDE SEQUENCE [LARGE SCALE GENOMIC DNA]</scope>
    <source>
        <strain evidence="1 2">DSM 11927</strain>
    </source>
</reference>